<evidence type="ECO:0000313" key="2">
    <source>
        <dbReference type="EMBL" id="KAJ3257100.1"/>
    </source>
</evidence>
<proteinExistence type="predicted"/>
<dbReference type="EMBL" id="JADGKB010000042">
    <property type="protein sequence ID" value="KAJ3257100.1"/>
    <property type="molecule type" value="Genomic_DNA"/>
</dbReference>
<dbReference type="Proteomes" id="UP001210925">
    <property type="component" value="Unassembled WGS sequence"/>
</dbReference>
<evidence type="ECO:0000313" key="3">
    <source>
        <dbReference type="Proteomes" id="UP001210925"/>
    </source>
</evidence>
<dbReference type="PANTHER" id="PTHR22949">
    <property type="entry name" value="WHITE COLLAR 2 PROTEIN WC2"/>
    <property type="match status" value="1"/>
</dbReference>
<gene>
    <name evidence="2" type="ORF">HK103_004928</name>
</gene>
<comment type="caution">
    <text evidence="2">The sequence shown here is derived from an EMBL/GenBank/DDBJ whole genome shotgun (WGS) entry which is preliminary data.</text>
</comment>
<accession>A0AAD5Y3R7</accession>
<feature type="domain" description="DUF8032" evidence="1">
    <location>
        <begin position="249"/>
        <end position="290"/>
    </location>
</feature>
<evidence type="ECO:0000259" key="1">
    <source>
        <dbReference type="Pfam" id="PF26087"/>
    </source>
</evidence>
<dbReference type="PANTHER" id="PTHR22949:SF0">
    <property type="entry name" value="RE27538P"/>
    <property type="match status" value="1"/>
</dbReference>
<keyword evidence="3" id="KW-1185">Reference proteome</keyword>
<name>A0AAD5Y3R7_9FUNG</name>
<reference evidence="2" key="1">
    <citation type="submission" date="2020-05" db="EMBL/GenBank/DDBJ databases">
        <title>Phylogenomic resolution of chytrid fungi.</title>
        <authorList>
            <person name="Stajich J.E."/>
            <person name="Amses K."/>
            <person name="Simmons R."/>
            <person name="Seto K."/>
            <person name="Myers J."/>
            <person name="Bonds A."/>
            <person name="Quandt C.A."/>
            <person name="Barry K."/>
            <person name="Liu P."/>
            <person name="Grigoriev I."/>
            <person name="Longcore J.E."/>
            <person name="James T.Y."/>
        </authorList>
    </citation>
    <scope>NUCLEOTIDE SEQUENCE</scope>
    <source>
        <strain evidence="2">PLAUS21</strain>
    </source>
</reference>
<dbReference type="AlphaFoldDB" id="A0AAD5Y3R7"/>
<organism evidence="2 3">
    <name type="scientific">Boothiomyces macroporosus</name>
    <dbReference type="NCBI Taxonomy" id="261099"/>
    <lineage>
        <taxon>Eukaryota</taxon>
        <taxon>Fungi</taxon>
        <taxon>Fungi incertae sedis</taxon>
        <taxon>Chytridiomycota</taxon>
        <taxon>Chytridiomycota incertae sedis</taxon>
        <taxon>Chytridiomycetes</taxon>
        <taxon>Rhizophydiales</taxon>
        <taxon>Terramycetaceae</taxon>
        <taxon>Boothiomyces</taxon>
    </lineage>
</organism>
<sequence length="312" mass="36053">MSNQKQPRKRPLTIPTQLEVIDGIEWLTFVYTAKGVSINYKIRIDTDSVNVDSLTKEFKTENSVYPKAYCERSEYKGNRWEYETTVNDIGWKLCYLNMDLLVGKRGLLQRAVDSFRNRFPDSKSRRVARVEKNLEKDSLPAAKKTKISKKKLIVTLPAVDLAEDLHTPAHTPKKEVDYELSPAVSLKRTLSFSSAIPEYTPQTDQNKNKNLLVVETVKNSSPYQVRLNMDMNSIPENVNQRSIKSLLPFTKPQTERDRVCNNIAWKLVYLNPELLVNNIELLQRSVDVYLEHFGEPAFRPRSGKRLMETIFL</sequence>
<protein>
    <recommendedName>
        <fullName evidence="1">DUF8032 domain-containing protein</fullName>
    </recommendedName>
</protein>
<feature type="domain" description="DUF8032" evidence="1">
    <location>
        <begin position="25"/>
        <end position="119"/>
    </location>
</feature>
<dbReference type="Pfam" id="PF26087">
    <property type="entry name" value="DUF8032"/>
    <property type="match status" value="2"/>
</dbReference>
<dbReference type="InterPro" id="IPR058345">
    <property type="entry name" value="DUF8032"/>
</dbReference>